<dbReference type="SUPFAM" id="SSF63882">
    <property type="entry name" value="MoeA N-terminal region -like"/>
    <property type="match status" value="1"/>
</dbReference>
<evidence type="ECO:0000256" key="2">
    <source>
        <dbReference type="ARBA" id="ARBA00005046"/>
    </source>
</evidence>
<dbReference type="InterPro" id="IPR036425">
    <property type="entry name" value="MoaB/Mog-like_dom_sf"/>
</dbReference>
<dbReference type="PANTHER" id="PTHR10192">
    <property type="entry name" value="MOLYBDOPTERIN BIOSYNTHESIS PROTEIN"/>
    <property type="match status" value="1"/>
</dbReference>
<dbReference type="InterPro" id="IPR036688">
    <property type="entry name" value="MoeA_C_domain_IV_sf"/>
</dbReference>
<dbReference type="SMART" id="SM00852">
    <property type="entry name" value="MoCF_biosynth"/>
    <property type="match status" value="1"/>
</dbReference>
<dbReference type="SUPFAM" id="SSF53218">
    <property type="entry name" value="Molybdenum cofactor biosynthesis proteins"/>
    <property type="match status" value="1"/>
</dbReference>
<reference evidence="9 10" key="1">
    <citation type="submission" date="2018-07" db="EMBL/GenBank/DDBJ databases">
        <title>Genome sequence of Rhodococcus rhodnii ATCC 35071 from Rhodnius prolixus.</title>
        <authorList>
            <person name="Patel V."/>
            <person name="Vogel K.J."/>
        </authorList>
    </citation>
    <scope>NUCLEOTIDE SEQUENCE [LARGE SCALE GENOMIC DNA]</scope>
    <source>
        <strain evidence="9 10">ATCC 35071</strain>
    </source>
</reference>
<comment type="pathway">
    <text evidence="2 7">Cofactor biosynthesis; molybdopterin biosynthesis.</text>
</comment>
<dbReference type="Gene3D" id="2.40.340.10">
    <property type="entry name" value="MoeA, C-terminal, domain IV"/>
    <property type="match status" value="1"/>
</dbReference>
<dbReference type="Proteomes" id="UP000471120">
    <property type="component" value="Unassembled WGS sequence"/>
</dbReference>
<dbReference type="EMBL" id="QRCM01000001">
    <property type="protein sequence ID" value="TXG90731.1"/>
    <property type="molecule type" value="Genomic_DNA"/>
</dbReference>
<name>A0A6P2CG74_9NOCA</name>
<gene>
    <name evidence="9" type="ORF">DW322_11505</name>
</gene>
<evidence type="ECO:0000256" key="3">
    <source>
        <dbReference type="ARBA" id="ARBA00010763"/>
    </source>
</evidence>
<dbReference type="InterPro" id="IPR038987">
    <property type="entry name" value="MoeA-like"/>
</dbReference>
<evidence type="ECO:0000313" key="9">
    <source>
        <dbReference type="EMBL" id="TXG90731.1"/>
    </source>
</evidence>
<dbReference type="GO" id="GO:0006777">
    <property type="term" value="P:Mo-molybdopterin cofactor biosynthetic process"/>
    <property type="evidence" value="ECO:0007669"/>
    <property type="project" value="UniProtKB-UniRule"/>
</dbReference>
<keyword evidence="7 9" id="KW-0808">Transferase</keyword>
<dbReference type="CDD" id="cd00887">
    <property type="entry name" value="MoeA"/>
    <property type="match status" value="1"/>
</dbReference>
<keyword evidence="7" id="KW-0479">Metal-binding</keyword>
<dbReference type="PANTHER" id="PTHR10192:SF5">
    <property type="entry name" value="GEPHYRIN"/>
    <property type="match status" value="1"/>
</dbReference>
<dbReference type="InterPro" id="IPR036135">
    <property type="entry name" value="MoeA_linker/N_sf"/>
</dbReference>
<comment type="function">
    <text evidence="1 7">Catalyzes the insertion of molybdate into adenylated molybdopterin with the concomitant release of AMP.</text>
</comment>
<dbReference type="InterPro" id="IPR005110">
    <property type="entry name" value="MoeA_linker/N"/>
</dbReference>
<comment type="similarity">
    <text evidence="3 7">Belongs to the MoeA family.</text>
</comment>
<comment type="caution">
    <text evidence="9">The sequence shown here is derived from an EMBL/GenBank/DDBJ whole genome shotgun (WGS) entry which is preliminary data.</text>
</comment>
<dbReference type="EC" id="2.10.1.1" evidence="7"/>
<dbReference type="GO" id="GO:0005829">
    <property type="term" value="C:cytosol"/>
    <property type="evidence" value="ECO:0007669"/>
    <property type="project" value="TreeGrafter"/>
</dbReference>
<dbReference type="Gene3D" id="3.40.980.10">
    <property type="entry name" value="MoaB/Mog-like domain"/>
    <property type="match status" value="1"/>
</dbReference>
<protein>
    <recommendedName>
        <fullName evidence="7">Molybdopterin molybdenumtransferase</fullName>
        <ecNumber evidence="7">2.10.1.1</ecNumber>
    </recommendedName>
</protein>
<dbReference type="SUPFAM" id="SSF63867">
    <property type="entry name" value="MoeA C-terminal domain-like"/>
    <property type="match status" value="1"/>
</dbReference>
<dbReference type="Gene3D" id="2.170.190.11">
    <property type="entry name" value="Molybdopterin biosynthesis moea protein, domain 3"/>
    <property type="match status" value="1"/>
</dbReference>
<accession>A0A6P2CG74</accession>
<dbReference type="Gene3D" id="3.90.105.10">
    <property type="entry name" value="Molybdopterin biosynthesis moea protein, domain 2"/>
    <property type="match status" value="1"/>
</dbReference>
<dbReference type="Pfam" id="PF03453">
    <property type="entry name" value="MoeA_N"/>
    <property type="match status" value="1"/>
</dbReference>
<dbReference type="GO" id="GO:0061599">
    <property type="term" value="F:molybdopterin molybdotransferase activity"/>
    <property type="evidence" value="ECO:0007669"/>
    <property type="project" value="UniProtKB-UniRule"/>
</dbReference>
<evidence type="ECO:0000259" key="8">
    <source>
        <dbReference type="SMART" id="SM00852"/>
    </source>
</evidence>
<dbReference type="NCBIfam" id="TIGR00177">
    <property type="entry name" value="molyb_syn"/>
    <property type="match status" value="1"/>
</dbReference>
<proteinExistence type="inferred from homology"/>
<keyword evidence="7" id="KW-0460">Magnesium</keyword>
<organism evidence="9 10">
    <name type="scientific">Rhodococcus rhodnii</name>
    <dbReference type="NCBI Taxonomy" id="38312"/>
    <lineage>
        <taxon>Bacteria</taxon>
        <taxon>Bacillati</taxon>
        <taxon>Actinomycetota</taxon>
        <taxon>Actinomycetes</taxon>
        <taxon>Mycobacteriales</taxon>
        <taxon>Nocardiaceae</taxon>
        <taxon>Rhodococcus</taxon>
    </lineage>
</organism>
<evidence type="ECO:0000313" key="10">
    <source>
        <dbReference type="Proteomes" id="UP000471120"/>
    </source>
</evidence>
<feature type="domain" description="MoaB/Mog" evidence="8">
    <location>
        <begin position="185"/>
        <end position="321"/>
    </location>
</feature>
<keyword evidence="5 7" id="KW-0501">Molybdenum cofactor biosynthesis</keyword>
<dbReference type="AlphaFoldDB" id="A0A6P2CG74"/>
<dbReference type="Pfam" id="PF00994">
    <property type="entry name" value="MoCF_biosynth"/>
    <property type="match status" value="1"/>
</dbReference>
<sequence>MSAQHDERRTVAEHAEHVTELLAGLTELGHDDVRLTAALGRATATDVVASIDLPPFRNSQMDGYAVTAASVADAPVTLPSTDVVPAGPGAPLSLAPGTAIRIMTGGVLPDGADAVIPVEDTHRAGDAVEILRGRAEGEFVRERGSDVTAGTVLLPAGTLLEPRHVALLAAVGLSTVAVLRRPRVAVLTTGAELVPAGTTLGPGEIYDSNGTALAASVLANGGEVVLQTRSSDEPAEFAALLAEATRSADLVLTSGGVSMGDFEVVKDSLAPRGSWFGHVAMQPGGPQGSGMIDGVPVLNFPGNPVSTLVSFDVFARPVLRAAAGLPPIDPRHALLAVALRSPAGKRQFLRGRWSGGRVETVAGPSSHLVAAMAWADVLIDVPADTTELAAGESVTVLPLSPAVPSPTRQESS</sequence>
<evidence type="ECO:0000256" key="6">
    <source>
        <dbReference type="ARBA" id="ARBA00047317"/>
    </source>
</evidence>
<dbReference type="NCBIfam" id="NF045515">
    <property type="entry name" value="Glp_gephyrin"/>
    <property type="match status" value="1"/>
</dbReference>
<comment type="catalytic activity">
    <reaction evidence="6">
        <text>adenylyl-molybdopterin + molybdate = Mo-molybdopterin + AMP + H(+)</text>
        <dbReference type="Rhea" id="RHEA:35047"/>
        <dbReference type="ChEBI" id="CHEBI:15378"/>
        <dbReference type="ChEBI" id="CHEBI:36264"/>
        <dbReference type="ChEBI" id="CHEBI:62727"/>
        <dbReference type="ChEBI" id="CHEBI:71302"/>
        <dbReference type="ChEBI" id="CHEBI:456215"/>
        <dbReference type="EC" id="2.10.1.1"/>
    </reaction>
</comment>
<dbReference type="GO" id="GO:0046872">
    <property type="term" value="F:metal ion binding"/>
    <property type="evidence" value="ECO:0007669"/>
    <property type="project" value="UniProtKB-UniRule"/>
</dbReference>
<dbReference type="InterPro" id="IPR005111">
    <property type="entry name" value="MoeA_C_domain_IV"/>
</dbReference>
<evidence type="ECO:0000256" key="1">
    <source>
        <dbReference type="ARBA" id="ARBA00002901"/>
    </source>
</evidence>
<evidence type="ECO:0000256" key="4">
    <source>
        <dbReference type="ARBA" id="ARBA00022505"/>
    </source>
</evidence>
<evidence type="ECO:0000256" key="7">
    <source>
        <dbReference type="RuleBase" id="RU365090"/>
    </source>
</evidence>
<evidence type="ECO:0000256" key="5">
    <source>
        <dbReference type="ARBA" id="ARBA00023150"/>
    </source>
</evidence>
<comment type="cofactor">
    <cofactor evidence="7">
        <name>Mg(2+)</name>
        <dbReference type="ChEBI" id="CHEBI:18420"/>
    </cofactor>
</comment>
<dbReference type="RefSeq" id="WP_010838406.1">
    <property type="nucleotide sequence ID" value="NZ_QRCM01000001.1"/>
</dbReference>
<dbReference type="Pfam" id="PF03454">
    <property type="entry name" value="MoeA_C"/>
    <property type="match status" value="1"/>
</dbReference>
<dbReference type="UniPathway" id="UPA00344"/>
<dbReference type="InterPro" id="IPR001453">
    <property type="entry name" value="MoaB/Mog_dom"/>
</dbReference>
<keyword evidence="4 7" id="KW-0500">Molybdenum</keyword>